<reference evidence="2 3" key="1">
    <citation type="submission" date="2019-02" db="EMBL/GenBank/DDBJ databases">
        <title>Genome sequencing of the rare red list fungi Dentipellis fragilis.</title>
        <authorList>
            <person name="Buettner E."/>
            <person name="Kellner H."/>
        </authorList>
    </citation>
    <scope>NUCLEOTIDE SEQUENCE [LARGE SCALE GENOMIC DNA]</scope>
    <source>
        <strain evidence="2 3">DSM 105465</strain>
    </source>
</reference>
<protein>
    <submittedName>
        <fullName evidence="2">Uncharacterized protein</fullName>
    </submittedName>
</protein>
<proteinExistence type="predicted"/>
<comment type="caution">
    <text evidence="2">The sequence shown here is derived from an EMBL/GenBank/DDBJ whole genome shotgun (WGS) entry which is preliminary data.</text>
</comment>
<sequence>EQFSFIVHLYLYWSTIKEFVRPSTSPSPVSPWSVLRVAAHGMAFQKRRKSQRGEAALLHSLSPTNPCGGDVTSKQPVFFRAACKCLRALGLGYSCDAPTIPCTLNLIMRAAPARSAEPEPEPEPSNSHRTRRRRAAQGGRRPLTVPPRRSKPTHRIDPPTPPKTSTRHRDVMQNSGRVQRAYHGGSQRPAAIEILHAHEQLILRASHFPSQAQASRSSRLAA</sequence>
<dbReference type="Proteomes" id="UP000298327">
    <property type="component" value="Unassembled WGS sequence"/>
</dbReference>
<feature type="non-terminal residue" evidence="2">
    <location>
        <position position="1"/>
    </location>
</feature>
<name>A0A4Y9XPD9_9AGAM</name>
<feature type="region of interest" description="Disordered" evidence="1">
    <location>
        <begin position="112"/>
        <end position="171"/>
    </location>
</feature>
<evidence type="ECO:0000313" key="2">
    <source>
        <dbReference type="EMBL" id="TFY51975.1"/>
    </source>
</evidence>
<gene>
    <name evidence="2" type="ORF">EVG20_g10757</name>
</gene>
<organism evidence="2 3">
    <name type="scientific">Dentipellis fragilis</name>
    <dbReference type="NCBI Taxonomy" id="205917"/>
    <lineage>
        <taxon>Eukaryota</taxon>
        <taxon>Fungi</taxon>
        <taxon>Dikarya</taxon>
        <taxon>Basidiomycota</taxon>
        <taxon>Agaricomycotina</taxon>
        <taxon>Agaricomycetes</taxon>
        <taxon>Russulales</taxon>
        <taxon>Hericiaceae</taxon>
        <taxon>Dentipellis</taxon>
    </lineage>
</organism>
<evidence type="ECO:0000256" key="1">
    <source>
        <dbReference type="SAM" id="MobiDB-lite"/>
    </source>
</evidence>
<evidence type="ECO:0000313" key="3">
    <source>
        <dbReference type="Proteomes" id="UP000298327"/>
    </source>
</evidence>
<dbReference type="EMBL" id="SEOQ01001395">
    <property type="protein sequence ID" value="TFY51975.1"/>
    <property type="molecule type" value="Genomic_DNA"/>
</dbReference>
<accession>A0A4Y9XPD9</accession>
<keyword evidence="3" id="KW-1185">Reference proteome</keyword>
<dbReference type="AlphaFoldDB" id="A0A4Y9XPD9"/>